<dbReference type="GO" id="GO:0004527">
    <property type="term" value="F:exonuclease activity"/>
    <property type="evidence" value="ECO:0007669"/>
    <property type="project" value="UniProtKB-KW"/>
</dbReference>
<feature type="region of interest" description="Disordered" evidence="5">
    <location>
        <begin position="527"/>
        <end position="560"/>
    </location>
</feature>
<evidence type="ECO:0000256" key="2">
    <source>
        <dbReference type="ARBA" id="ARBA00011322"/>
    </source>
</evidence>
<dbReference type="Pfam" id="PF13558">
    <property type="entry name" value="SbcC_Walker_B"/>
    <property type="match status" value="1"/>
</dbReference>
<feature type="domain" description="Rad50/SbcC-type AAA" evidence="6">
    <location>
        <begin position="5"/>
        <end position="211"/>
    </location>
</feature>
<keyword evidence="7" id="KW-0269">Exonuclease</keyword>
<feature type="coiled-coil region" evidence="4">
    <location>
        <begin position="371"/>
        <end position="418"/>
    </location>
</feature>
<comment type="caution">
    <text evidence="7">The sequence shown here is derived from an EMBL/GenBank/DDBJ whole genome shotgun (WGS) entry which is preliminary data.</text>
</comment>
<proteinExistence type="inferred from homology"/>
<organism evidence="7 8">
    <name type="scientific">Prauserella sediminis</name>
    <dbReference type="NCBI Taxonomy" id="577680"/>
    <lineage>
        <taxon>Bacteria</taxon>
        <taxon>Bacillati</taxon>
        <taxon>Actinomycetota</taxon>
        <taxon>Actinomycetes</taxon>
        <taxon>Pseudonocardiales</taxon>
        <taxon>Pseudonocardiaceae</taxon>
        <taxon>Prauserella</taxon>
        <taxon>Prauserella salsuginis group</taxon>
    </lineage>
</organism>
<dbReference type="InterPro" id="IPR038729">
    <property type="entry name" value="Rad50/SbcC_AAA"/>
</dbReference>
<name>A0A839XT70_9PSEU</name>
<keyword evidence="8" id="KW-1185">Reference proteome</keyword>
<gene>
    <name evidence="7" type="ORF">FB384_002707</name>
</gene>
<dbReference type="SUPFAM" id="SSF52540">
    <property type="entry name" value="P-loop containing nucleoside triphosphate hydrolases"/>
    <property type="match status" value="1"/>
</dbReference>
<accession>A0A839XT70</accession>
<evidence type="ECO:0000259" key="6">
    <source>
        <dbReference type="Pfam" id="PF13476"/>
    </source>
</evidence>
<evidence type="ECO:0000256" key="1">
    <source>
        <dbReference type="ARBA" id="ARBA00006930"/>
    </source>
</evidence>
<comment type="similarity">
    <text evidence="1">Belongs to the SMC family. SbcC subfamily.</text>
</comment>
<evidence type="ECO:0000313" key="7">
    <source>
        <dbReference type="EMBL" id="MBB3663803.1"/>
    </source>
</evidence>
<dbReference type="GO" id="GO:0006302">
    <property type="term" value="P:double-strand break repair"/>
    <property type="evidence" value="ECO:0007669"/>
    <property type="project" value="InterPro"/>
</dbReference>
<keyword evidence="7" id="KW-0378">Hydrolase</keyword>
<evidence type="ECO:0000313" key="8">
    <source>
        <dbReference type="Proteomes" id="UP000564573"/>
    </source>
</evidence>
<dbReference type="RefSeq" id="WP_183783200.1">
    <property type="nucleotide sequence ID" value="NZ_JACIBS010000001.1"/>
</dbReference>
<feature type="compositionally biased region" description="Basic and acidic residues" evidence="5">
    <location>
        <begin position="537"/>
        <end position="560"/>
    </location>
</feature>
<dbReference type="AlphaFoldDB" id="A0A839XT70"/>
<dbReference type="InterPro" id="IPR027417">
    <property type="entry name" value="P-loop_NTPase"/>
</dbReference>
<feature type="coiled-coil region" evidence="4">
    <location>
        <begin position="603"/>
        <end position="813"/>
    </location>
</feature>
<dbReference type="Pfam" id="PF13476">
    <property type="entry name" value="AAA_23"/>
    <property type="match status" value="1"/>
</dbReference>
<keyword evidence="4" id="KW-0175">Coiled coil</keyword>
<sequence length="1003" mass="109133">MRLHRLEVSAFGPYAGREVVDFDTLGADGLFLLHGDTGAGKTTLLDAVAFALFGKVPGARAEAKRFRCDVAERGTPTELTLELTVQGHRFRIVRNPEYERPKLRGDGTTKQQAKASLTWLDDPPSGQPPEGVTRIDEVARTVERLLGMTADQFFQVVLLPQGEFARFLRAETKDREELLEKLFGTQRFFEAEKWFSERRQTKRRELAERRQSVREWLARIGQVAREEPPEDGAADWVADVRARAAEAVAAARTVADESATARQRAADVLDERRVEAERVRRVRGAHESLAELAKETDLRAEWKTELTAARRASAVTGLAAEADRQRTRLARARERDQLARETLAACGRGDGRVGSELEAGDPDVPELRTRAGEAREEAGALAGLVEEAEQQGRDRKRLQQLVETAEHATAQAAALGEKLAGLPERTRQLRTELDAAAQAAVRLDPVRTREAELARALAEAERVPTLEQEAARAREAEQSAIDAHQTAREELLDLRARRLAGMAGELAGQLRDGEPCAVCGSADHPAPAMGTDSVGEAEERAATEAEQAAEQRRSRAATARHEADTALAAVVERLEDRTAEQIRTELGEVRAELTTLTDAAGNKDRLEQLVRAGEAEHEDLTAQRTSAEREAAAAEEQRRALAEQVDQRQRRLEEAAGEFADVAARRAHLMELAGALDGLADARTELREARERVDEHAAAAAEAARTAGFADVDEAGQAARDEERIAELEQSLADAEQAEATARAVLAEPELFGVEPDRVVDVESARQAAEQARQQAEQDAATLQEHTRRVRDLDTLAAELDAVLRELAPAEEEFAELDALTDVVNGRGQNARRMSLRSYVLAARLEEVAVAATVRLRSMSHGRYSFVHSDAPGSHGKSGGLGLDVLDDYSGMVRSAKTLSGGESFLASLSLALGLADVVAAETGGALLDTLFVDEGFGTLDGETLDVVMDVLDDLRAGGRVVGLVSHVEELRQRIPTRLRVRKARTGSSVRIEGGLDGDLGVA</sequence>
<keyword evidence="7" id="KW-0540">Nuclease</keyword>
<evidence type="ECO:0000256" key="3">
    <source>
        <dbReference type="ARBA" id="ARBA00013368"/>
    </source>
</evidence>
<dbReference type="Gene3D" id="3.40.50.300">
    <property type="entry name" value="P-loop containing nucleotide triphosphate hydrolases"/>
    <property type="match status" value="2"/>
</dbReference>
<dbReference type="Proteomes" id="UP000564573">
    <property type="component" value="Unassembled WGS sequence"/>
</dbReference>
<evidence type="ECO:0000256" key="4">
    <source>
        <dbReference type="SAM" id="Coils"/>
    </source>
</evidence>
<evidence type="ECO:0000256" key="5">
    <source>
        <dbReference type="SAM" id="MobiDB-lite"/>
    </source>
</evidence>
<dbReference type="GO" id="GO:0016887">
    <property type="term" value="F:ATP hydrolysis activity"/>
    <property type="evidence" value="ECO:0007669"/>
    <property type="project" value="InterPro"/>
</dbReference>
<dbReference type="EMBL" id="JACIBS010000001">
    <property type="protein sequence ID" value="MBB3663803.1"/>
    <property type="molecule type" value="Genomic_DNA"/>
</dbReference>
<dbReference type="PANTHER" id="PTHR32114:SF2">
    <property type="entry name" value="ABC TRANSPORTER ABCH.3"/>
    <property type="match status" value="1"/>
</dbReference>
<dbReference type="PANTHER" id="PTHR32114">
    <property type="entry name" value="ABC TRANSPORTER ABCH.3"/>
    <property type="match status" value="1"/>
</dbReference>
<protein>
    <recommendedName>
        <fullName evidence="3">Nuclease SbcCD subunit C</fullName>
    </recommendedName>
</protein>
<comment type="subunit">
    <text evidence="2">Heterodimer of SbcC and SbcD.</text>
</comment>
<reference evidence="7 8" key="1">
    <citation type="submission" date="2020-08" db="EMBL/GenBank/DDBJ databases">
        <title>Sequencing the genomes of 1000 actinobacteria strains.</title>
        <authorList>
            <person name="Klenk H.-P."/>
        </authorList>
    </citation>
    <scope>NUCLEOTIDE SEQUENCE [LARGE SCALE GENOMIC DNA]</scope>
    <source>
        <strain evidence="7 8">DSM 45267</strain>
    </source>
</reference>